<dbReference type="Gene3D" id="3.30.160.390">
    <property type="entry name" value="Integrase, DNA-binding domain"/>
    <property type="match status" value="1"/>
</dbReference>
<dbReference type="SUPFAM" id="SSF56349">
    <property type="entry name" value="DNA breaking-rejoining enzymes"/>
    <property type="match status" value="1"/>
</dbReference>
<dbReference type="PANTHER" id="PTHR30629">
    <property type="entry name" value="PROPHAGE INTEGRASE"/>
    <property type="match status" value="1"/>
</dbReference>
<dbReference type="Pfam" id="PF13356">
    <property type="entry name" value="Arm-DNA-bind_3"/>
    <property type="match status" value="1"/>
</dbReference>
<dbReference type="GO" id="GO:0015074">
    <property type="term" value="P:DNA integration"/>
    <property type="evidence" value="ECO:0007669"/>
    <property type="project" value="UniProtKB-KW"/>
</dbReference>
<dbReference type="Pfam" id="PF00589">
    <property type="entry name" value="Phage_integrase"/>
    <property type="match status" value="1"/>
</dbReference>
<dbReference type="AlphaFoldDB" id="A0AB39CG54"/>
<evidence type="ECO:0000313" key="6">
    <source>
        <dbReference type="EMBL" id="XDJ40885.1"/>
    </source>
</evidence>
<dbReference type="Gene3D" id="1.10.443.10">
    <property type="entry name" value="Intergrase catalytic core"/>
    <property type="match status" value="1"/>
</dbReference>
<keyword evidence="2" id="KW-0229">DNA integration</keyword>
<keyword evidence="3" id="KW-0238">DNA-binding</keyword>
<evidence type="ECO:0000256" key="4">
    <source>
        <dbReference type="ARBA" id="ARBA00023172"/>
    </source>
</evidence>
<dbReference type="CDD" id="cd00801">
    <property type="entry name" value="INT_P4_C"/>
    <property type="match status" value="1"/>
</dbReference>
<dbReference type="PROSITE" id="PS51898">
    <property type="entry name" value="TYR_RECOMBINASE"/>
    <property type="match status" value="1"/>
</dbReference>
<dbReference type="InterPro" id="IPR013762">
    <property type="entry name" value="Integrase-like_cat_sf"/>
</dbReference>
<dbReference type="InterPro" id="IPR038488">
    <property type="entry name" value="Integrase_DNA-bd_sf"/>
</dbReference>
<evidence type="ECO:0000256" key="3">
    <source>
        <dbReference type="ARBA" id="ARBA00023125"/>
    </source>
</evidence>
<dbReference type="InterPro" id="IPR011010">
    <property type="entry name" value="DNA_brk_join_enz"/>
</dbReference>
<feature type="domain" description="Tyr recombinase" evidence="5">
    <location>
        <begin position="252"/>
        <end position="475"/>
    </location>
</feature>
<evidence type="ECO:0000259" key="5">
    <source>
        <dbReference type="PROSITE" id="PS51898"/>
    </source>
</evidence>
<dbReference type="InterPro" id="IPR050808">
    <property type="entry name" value="Phage_Integrase"/>
</dbReference>
<comment type="similarity">
    <text evidence="1">Belongs to the 'phage' integrase family.</text>
</comment>
<dbReference type="GO" id="GO:0006310">
    <property type="term" value="P:DNA recombination"/>
    <property type="evidence" value="ECO:0007669"/>
    <property type="project" value="UniProtKB-KW"/>
</dbReference>
<evidence type="ECO:0000256" key="2">
    <source>
        <dbReference type="ARBA" id="ARBA00022908"/>
    </source>
</evidence>
<dbReference type="InterPro" id="IPR002104">
    <property type="entry name" value="Integrase_catalytic"/>
</dbReference>
<dbReference type="PANTHER" id="PTHR30629:SF2">
    <property type="entry name" value="PROPHAGE INTEGRASE INTS-RELATED"/>
    <property type="match status" value="1"/>
</dbReference>
<dbReference type="RefSeq" id="WP_368642935.1">
    <property type="nucleotide sequence ID" value="NZ_CP158252.1"/>
</dbReference>
<dbReference type="Gene3D" id="1.10.150.130">
    <property type="match status" value="1"/>
</dbReference>
<organism evidence="6">
    <name type="scientific">Castellaniella ginsengisoli</name>
    <dbReference type="NCBI Taxonomy" id="546114"/>
    <lineage>
        <taxon>Bacteria</taxon>
        <taxon>Pseudomonadati</taxon>
        <taxon>Pseudomonadota</taxon>
        <taxon>Betaproteobacteria</taxon>
        <taxon>Burkholderiales</taxon>
        <taxon>Alcaligenaceae</taxon>
        <taxon>Castellaniella</taxon>
    </lineage>
</organism>
<reference evidence="6" key="1">
    <citation type="submission" date="2024-05" db="EMBL/GenBank/DDBJ databases">
        <authorList>
            <person name="Luo Y.-C."/>
            <person name="Nicholds J."/>
            <person name="Mortimer T."/>
            <person name="Maboni G."/>
        </authorList>
    </citation>
    <scope>NUCLEOTIDE SEQUENCE</scope>
    <source>
        <strain evidence="6">153920</strain>
    </source>
</reference>
<dbReference type="InterPro" id="IPR025166">
    <property type="entry name" value="Integrase_DNA_bind_dom"/>
</dbReference>
<accession>A0AB39CG54</accession>
<evidence type="ECO:0000256" key="1">
    <source>
        <dbReference type="ARBA" id="ARBA00008857"/>
    </source>
</evidence>
<sequence length="496" mass="57098">MFAVLRRDGVPMGVPIERWVVTRYPKGRHWTHKELSAISSAWKGDIISDGDGLSGEVRCSADGSVSIAFRYGFKWEGKKRWFYAGAWPSVEMAEIRARRNQARDEVAQGINPNDRKTASRIERQRAIEETIRQAAQERIDSQTVQDLFDTWIVDGVARKDKNAELRRLFAKDVLPVIGNIELRRLSDKDIRSLLRKQMKRGVTRQAVIVFHDIRQMLAWAEKRQPWRRLLAGGNPADLVDIDKLLPADYEEERDRILSPAEIRELDRIFKRMEEDWLNAPDRRATSRPFAKKSQIALWLCLSTICRIGELLMARWEHVDLDAGIWFIPRENVKGQRGKKKEHFVFLSDFSKRQFQALHDLTGENPWCFPARNRRGEDTHVCLKSISKQVGDRQIQFKSRSRPLKGRAFDNALVLAGGANGAWTPHDLRRTGATMMQGLGVSLDVIDRCQNHLLPGRVRRVYLRHDYEAEKTEAWRLLGAKLDSILLDGNAALAERP</sequence>
<dbReference type="GO" id="GO:0003677">
    <property type="term" value="F:DNA binding"/>
    <property type="evidence" value="ECO:0007669"/>
    <property type="project" value="UniProtKB-KW"/>
</dbReference>
<dbReference type="InterPro" id="IPR010998">
    <property type="entry name" value="Integrase_recombinase_N"/>
</dbReference>
<keyword evidence="4" id="KW-0233">DNA recombination</keyword>
<name>A0AB39CG54_9BURK</name>
<gene>
    <name evidence="6" type="ORF">ABRY99_07910</name>
</gene>
<protein>
    <submittedName>
        <fullName evidence="6">Tyrosine-type recombinase/integrase</fullName>
    </submittedName>
</protein>
<dbReference type="EMBL" id="CP158252">
    <property type="protein sequence ID" value="XDJ40885.1"/>
    <property type="molecule type" value="Genomic_DNA"/>
</dbReference>
<proteinExistence type="inferred from homology"/>